<dbReference type="InterPro" id="IPR020103">
    <property type="entry name" value="PsdUridine_synth_cat_dom_sf"/>
</dbReference>
<dbReference type="eggNOG" id="COG1187">
    <property type="taxonomic scope" value="Bacteria"/>
</dbReference>
<evidence type="ECO:0000256" key="5">
    <source>
        <dbReference type="RuleBase" id="RU003887"/>
    </source>
</evidence>
<accession>D4RW29</accession>
<dbReference type="RefSeq" id="WP_005600785.1">
    <property type="nucleotide sequence ID" value="NZ_GG663519.1"/>
</dbReference>
<dbReference type="InterPro" id="IPR050343">
    <property type="entry name" value="RsuA_PseudoU_synthase"/>
</dbReference>
<name>D4RW29_9FIRM</name>
<dbReference type="InterPro" id="IPR000748">
    <property type="entry name" value="PsdUridine_synth_RsuA/RluB/E/F"/>
</dbReference>
<dbReference type="InterPro" id="IPR020094">
    <property type="entry name" value="TruA/RsuA/RluB/E/F_N"/>
</dbReference>
<dbReference type="GO" id="GO:0120159">
    <property type="term" value="F:rRNA pseudouridine synthase activity"/>
    <property type="evidence" value="ECO:0007669"/>
    <property type="project" value="UniProtKB-ARBA"/>
</dbReference>
<dbReference type="InterPro" id="IPR018496">
    <property type="entry name" value="PsdUridine_synth_RsuA/RluB_CS"/>
</dbReference>
<keyword evidence="8" id="KW-1185">Reference proteome</keyword>
<dbReference type="SUPFAM" id="SSF55174">
    <property type="entry name" value="Alpha-L RNA-binding motif"/>
    <property type="match status" value="1"/>
</dbReference>
<dbReference type="EMBL" id="ABWN01000017">
    <property type="protein sequence ID" value="EFF69646.1"/>
    <property type="molecule type" value="Genomic_DNA"/>
</dbReference>
<dbReference type="PROSITE" id="PS50889">
    <property type="entry name" value="S4"/>
    <property type="match status" value="1"/>
</dbReference>
<dbReference type="GeneID" id="98918525"/>
<dbReference type="InterPro" id="IPR002942">
    <property type="entry name" value="S4_RNA-bd"/>
</dbReference>
<keyword evidence="2 4" id="KW-0694">RNA-binding</keyword>
<dbReference type="STRING" id="45851.BHV86_06565"/>
<dbReference type="GO" id="GO:0000455">
    <property type="term" value="P:enzyme-directed rRNA pseudouridine synthesis"/>
    <property type="evidence" value="ECO:0007669"/>
    <property type="project" value="UniProtKB-ARBA"/>
</dbReference>
<dbReference type="HOGENOM" id="CLU_024979_1_2_9"/>
<gene>
    <name evidence="7" type="ORF">BUTYVIB_00159</name>
</gene>
<dbReference type="GO" id="GO:0003723">
    <property type="term" value="F:RNA binding"/>
    <property type="evidence" value="ECO:0007669"/>
    <property type="project" value="UniProtKB-KW"/>
</dbReference>
<evidence type="ECO:0000256" key="2">
    <source>
        <dbReference type="ARBA" id="ARBA00022884"/>
    </source>
</evidence>
<protein>
    <recommendedName>
        <fullName evidence="5">Pseudouridine synthase</fullName>
        <ecNumber evidence="5">5.4.99.-</ecNumber>
    </recommendedName>
</protein>
<dbReference type="NCBIfam" id="TIGR00093">
    <property type="entry name" value="pseudouridine synthase"/>
    <property type="match status" value="1"/>
</dbReference>
<dbReference type="SUPFAM" id="SSF55120">
    <property type="entry name" value="Pseudouridine synthase"/>
    <property type="match status" value="1"/>
</dbReference>
<dbReference type="Gene3D" id="3.10.290.10">
    <property type="entry name" value="RNA-binding S4 domain"/>
    <property type="match status" value="1"/>
</dbReference>
<dbReference type="CDD" id="cd02553">
    <property type="entry name" value="PseudoU_synth_RsuA"/>
    <property type="match status" value="1"/>
</dbReference>
<dbReference type="PANTHER" id="PTHR47683">
    <property type="entry name" value="PSEUDOURIDINE SYNTHASE FAMILY PROTEIN-RELATED"/>
    <property type="match status" value="1"/>
</dbReference>
<dbReference type="PANTHER" id="PTHR47683:SF4">
    <property type="entry name" value="PSEUDOURIDINE SYNTHASE"/>
    <property type="match status" value="1"/>
</dbReference>
<dbReference type="EC" id="5.4.99.-" evidence="5"/>
<proteinExistence type="inferred from homology"/>
<dbReference type="Pfam" id="PF01479">
    <property type="entry name" value="S4"/>
    <property type="match status" value="1"/>
</dbReference>
<dbReference type="Gene3D" id="3.30.70.1560">
    <property type="entry name" value="Alpha-L RNA-binding motif"/>
    <property type="match status" value="1"/>
</dbReference>
<evidence type="ECO:0000256" key="3">
    <source>
        <dbReference type="ARBA" id="ARBA00023235"/>
    </source>
</evidence>
<comment type="caution">
    <text evidence="7">The sequence shown here is derived from an EMBL/GenBank/DDBJ whole genome shotgun (WGS) entry which is preliminary data.</text>
</comment>
<evidence type="ECO:0000256" key="4">
    <source>
        <dbReference type="PROSITE-ProRule" id="PRU00182"/>
    </source>
</evidence>
<organism evidence="7 8">
    <name type="scientific">Eshraghiella crossota DSM 2876</name>
    <dbReference type="NCBI Taxonomy" id="511680"/>
    <lineage>
        <taxon>Bacteria</taxon>
        <taxon>Bacillati</taxon>
        <taxon>Bacillota</taxon>
        <taxon>Clostridia</taxon>
        <taxon>Lachnospirales</taxon>
        <taxon>Lachnospiraceae</taxon>
        <taxon>Eshraghiella</taxon>
    </lineage>
</organism>
<dbReference type="Gene3D" id="3.30.70.580">
    <property type="entry name" value="Pseudouridine synthase I, catalytic domain, N-terminal subdomain"/>
    <property type="match status" value="1"/>
</dbReference>
<dbReference type="InterPro" id="IPR006145">
    <property type="entry name" value="PsdUridine_synth_RsuA/RluA"/>
</dbReference>
<sequence>MDVMKIRIDKYLADMGAGSRTEIKDDIRKGLVYINGNKVKSAGEKADTLNDEVAYKENIIKYIEFEYILLNKPAGVVSATEDRKEKTVLDIIDSKRKDLFPVGRLDKDTEGLLLLTNDGMLAHELLSPKKHVDKKYYVETDGLLTDEHRKLFKNGIKVDDEFTAKEAELQILSSGDKGSKAYLTIREGKYHQVKRMMEAVGNTVTYLKRISMGPLTLPEDMETGTSRMLTDSEINMLKGGK</sequence>
<evidence type="ECO:0000313" key="7">
    <source>
        <dbReference type="EMBL" id="EFF69646.1"/>
    </source>
</evidence>
<dbReference type="GO" id="GO:0005829">
    <property type="term" value="C:cytosol"/>
    <property type="evidence" value="ECO:0007669"/>
    <property type="project" value="UniProtKB-ARBA"/>
</dbReference>
<evidence type="ECO:0000256" key="1">
    <source>
        <dbReference type="ARBA" id="ARBA00008348"/>
    </source>
</evidence>
<dbReference type="AlphaFoldDB" id="D4RW29"/>
<reference evidence="7 8" key="1">
    <citation type="submission" date="2010-02" db="EMBL/GenBank/DDBJ databases">
        <authorList>
            <person name="Weinstock G."/>
            <person name="Sodergren E."/>
            <person name="Clifton S."/>
            <person name="Fulton L."/>
            <person name="Fulton B."/>
            <person name="Courtney L."/>
            <person name="Fronick C."/>
            <person name="Harrison M."/>
            <person name="Strong C."/>
            <person name="Farmer C."/>
            <person name="Delahaunty K."/>
            <person name="Markovic C."/>
            <person name="Hall O."/>
            <person name="Minx P."/>
            <person name="Tomlinson C."/>
            <person name="Mitreva M."/>
            <person name="Nelson J."/>
            <person name="Hou S."/>
            <person name="Wollam A."/>
            <person name="Pepin K.H."/>
            <person name="Johnson M."/>
            <person name="Bhonagiri V."/>
            <person name="Zhang X."/>
            <person name="Suruliraj S."/>
            <person name="Warren W."/>
            <person name="Chinwalla A."/>
            <person name="Mardis E.R."/>
            <person name="Wilson R.K."/>
        </authorList>
    </citation>
    <scope>NUCLEOTIDE SEQUENCE [LARGE SCALE GENOMIC DNA]</scope>
    <source>
        <strain evidence="7 8">DSM 2876</strain>
    </source>
</reference>
<dbReference type="SMART" id="SM00363">
    <property type="entry name" value="S4"/>
    <property type="match status" value="1"/>
</dbReference>
<dbReference type="CDD" id="cd00165">
    <property type="entry name" value="S4"/>
    <property type="match status" value="1"/>
</dbReference>
<dbReference type="PROSITE" id="PS01149">
    <property type="entry name" value="PSI_RSU"/>
    <property type="match status" value="1"/>
</dbReference>
<dbReference type="InterPro" id="IPR042092">
    <property type="entry name" value="PsdUridine_s_RsuA/RluB/E/F_cat"/>
</dbReference>
<dbReference type="Proteomes" id="UP000006238">
    <property type="component" value="Unassembled WGS sequence"/>
</dbReference>
<dbReference type="Pfam" id="PF00849">
    <property type="entry name" value="PseudoU_synth_2"/>
    <property type="match status" value="1"/>
</dbReference>
<dbReference type="FunFam" id="3.30.70.1560:FF:000001">
    <property type="entry name" value="Pseudouridine synthase"/>
    <property type="match status" value="1"/>
</dbReference>
<evidence type="ECO:0000259" key="6">
    <source>
        <dbReference type="SMART" id="SM00363"/>
    </source>
</evidence>
<comment type="similarity">
    <text evidence="1 5">Belongs to the pseudouridine synthase RsuA family.</text>
</comment>
<keyword evidence="3 5" id="KW-0413">Isomerase</keyword>
<dbReference type="InterPro" id="IPR036986">
    <property type="entry name" value="S4_RNA-bd_sf"/>
</dbReference>
<evidence type="ECO:0000313" key="8">
    <source>
        <dbReference type="Proteomes" id="UP000006238"/>
    </source>
</evidence>
<feature type="domain" description="RNA-binding S4" evidence="6">
    <location>
        <begin position="6"/>
        <end position="69"/>
    </location>
</feature>